<dbReference type="EMBL" id="SLWM01000003">
    <property type="protein sequence ID" value="TCO27366.1"/>
    <property type="molecule type" value="Genomic_DNA"/>
</dbReference>
<dbReference type="Proteomes" id="UP000295818">
    <property type="component" value="Unassembled WGS sequence"/>
</dbReference>
<name>A0ABY2BP07_9ACTN</name>
<accession>A0ABY2BP07</accession>
<evidence type="ECO:0000313" key="1">
    <source>
        <dbReference type="EMBL" id="TCO27366.1"/>
    </source>
</evidence>
<reference evidence="1 2" key="1">
    <citation type="journal article" date="2015" name="Stand. Genomic Sci.">
        <title>Genomic Encyclopedia of Bacterial and Archaeal Type Strains, Phase III: the genomes of soil and plant-associated and newly described type strains.</title>
        <authorList>
            <person name="Whitman W.B."/>
            <person name="Woyke T."/>
            <person name="Klenk H.P."/>
            <person name="Zhou Y."/>
            <person name="Lilburn T.G."/>
            <person name="Beck B.J."/>
            <person name="De Vos P."/>
            <person name="Vandamme P."/>
            <person name="Eisen J.A."/>
            <person name="Garrity G."/>
            <person name="Hugenholtz P."/>
            <person name="Kyrpides N.C."/>
        </authorList>
    </citation>
    <scope>NUCLEOTIDE SEQUENCE [LARGE SCALE GENOMIC DNA]</scope>
    <source>
        <strain evidence="1 2">VKM Ac-2538</strain>
    </source>
</reference>
<keyword evidence="2" id="KW-1185">Reference proteome</keyword>
<protein>
    <submittedName>
        <fullName evidence="1">Uncharacterized protein</fullName>
    </submittedName>
</protein>
<evidence type="ECO:0000313" key="2">
    <source>
        <dbReference type="Proteomes" id="UP000295818"/>
    </source>
</evidence>
<organism evidence="1 2">
    <name type="scientific">Kribbella orskensis</name>
    <dbReference type="NCBI Taxonomy" id="2512216"/>
    <lineage>
        <taxon>Bacteria</taxon>
        <taxon>Bacillati</taxon>
        <taxon>Actinomycetota</taxon>
        <taxon>Actinomycetes</taxon>
        <taxon>Propionibacteriales</taxon>
        <taxon>Kribbellaceae</taxon>
        <taxon>Kribbella</taxon>
    </lineage>
</organism>
<sequence length="101" mass="10512">MALTVILGPYESGSLGTLPPGESHVWALAVLTALPEGQQPLRALTVTAVPTPTASAQALGVTATTIVAEPSGQLTVNFTVTNTHAFSNCFGYKWYVVMVLP</sequence>
<comment type="caution">
    <text evidence="1">The sequence shown here is derived from an EMBL/GenBank/DDBJ whole genome shotgun (WGS) entry which is preliminary data.</text>
</comment>
<proteinExistence type="predicted"/>
<gene>
    <name evidence="1" type="ORF">EV644_10363</name>
</gene>
<dbReference type="RefSeq" id="WP_132190165.1">
    <property type="nucleotide sequence ID" value="NZ_SLWM01000003.1"/>
</dbReference>